<feature type="region of interest" description="Disordered" evidence="1">
    <location>
        <begin position="163"/>
        <end position="205"/>
    </location>
</feature>
<dbReference type="SUPFAM" id="SSF48403">
    <property type="entry name" value="Ankyrin repeat"/>
    <property type="match status" value="1"/>
</dbReference>
<organism evidence="2 3">
    <name type="scientific">Jaminaea rosea</name>
    <dbReference type="NCBI Taxonomy" id="1569628"/>
    <lineage>
        <taxon>Eukaryota</taxon>
        <taxon>Fungi</taxon>
        <taxon>Dikarya</taxon>
        <taxon>Basidiomycota</taxon>
        <taxon>Ustilaginomycotina</taxon>
        <taxon>Exobasidiomycetes</taxon>
        <taxon>Microstromatales</taxon>
        <taxon>Microstromatales incertae sedis</taxon>
        <taxon>Jaminaea</taxon>
    </lineage>
</organism>
<evidence type="ECO:0000313" key="2">
    <source>
        <dbReference type="EMBL" id="PWN27964.1"/>
    </source>
</evidence>
<reference evidence="2 3" key="1">
    <citation type="journal article" date="2018" name="Mol. Biol. Evol.">
        <title>Broad Genomic Sampling Reveals a Smut Pathogenic Ancestry of the Fungal Clade Ustilaginomycotina.</title>
        <authorList>
            <person name="Kijpornyongpan T."/>
            <person name="Mondo S.J."/>
            <person name="Barry K."/>
            <person name="Sandor L."/>
            <person name="Lee J."/>
            <person name="Lipzen A."/>
            <person name="Pangilinan J."/>
            <person name="LaButti K."/>
            <person name="Hainaut M."/>
            <person name="Henrissat B."/>
            <person name="Grigoriev I.V."/>
            <person name="Spatafora J.W."/>
            <person name="Aime M.C."/>
        </authorList>
    </citation>
    <scope>NUCLEOTIDE SEQUENCE [LARGE SCALE GENOMIC DNA]</scope>
    <source>
        <strain evidence="2 3">MCA 5214</strain>
    </source>
</reference>
<feature type="compositionally biased region" description="Polar residues" evidence="1">
    <location>
        <begin position="24"/>
        <end position="34"/>
    </location>
</feature>
<dbReference type="RefSeq" id="XP_025362576.1">
    <property type="nucleotide sequence ID" value="XM_025505977.1"/>
</dbReference>
<dbReference type="STRING" id="1569628.A0A316USJ5"/>
<feature type="region of interest" description="Disordered" evidence="1">
    <location>
        <begin position="1"/>
        <end position="34"/>
    </location>
</feature>
<proteinExistence type="predicted"/>
<dbReference type="EMBL" id="KZ819666">
    <property type="protein sequence ID" value="PWN27964.1"/>
    <property type="molecule type" value="Genomic_DNA"/>
</dbReference>
<name>A0A316USJ5_9BASI</name>
<protein>
    <submittedName>
        <fullName evidence="2">Uncharacterized protein</fullName>
    </submittedName>
</protein>
<dbReference type="OrthoDB" id="366390at2759"/>
<keyword evidence="3" id="KW-1185">Reference proteome</keyword>
<dbReference type="AlphaFoldDB" id="A0A316USJ5"/>
<dbReference type="Proteomes" id="UP000245884">
    <property type="component" value="Unassembled WGS sequence"/>
</dbReference>
<dbReference type="InterPro" id="IPR002110">
    <property type="entry name" value="Ankyrin_rpt"/>
</dbReference>
<feature type="compositionally biased region" description="Polar residues" evidence="1">
    <location>
        <begin position="1"/>
        <end position="12"/>
    </location>
</feature>
<dbReference type="GeneID" id="37027800"/>
<evidence type="ECO:0000313" key="3">
    <source>
        <dbReference type="Proteomes" id="UP000245884"/>
    </source>
</evidence>
<evidence type="ECO:0000256" key="1">
    <source>
        <dbReference type="SAM" id="MobiDB-lite"/>
    </source>
</evidence>
<dbReference type="SMART" id="SM00248">
    <property type="entry name" value="ANK"/>
    <property type="match status" value="2"/>
</dbReference>
<dbReference type="Gene3D" id="1.25.40.20">
    <property type="entry name" value="Ankyrin repeat-containing domain"/>
    <property type="match status" value="1"/>
</dbReference>
<gene>
    <name evidence="2" type="ORF">BDZ90DRAFT_231741</name>
</gene>
<accession>A0A316USJ5</accession>
<dbReference type="InterPro" id="IPR036770">
    <property type="entry name" value="Ankyrin_rpt-contain_sf"/>
</dbReference>
<dbReference type="Pfam" id="PF12796">
    <property type="entry name" value="Ank_2"/>
    <property type="match status" value="1"/>
</dbReference>
<sequence>MSPVPTSENNANPLPEMPAGDPMQAQQPPASVSQLPNEALQLAAKLFDLARQGDETLIQYMEAGIPPNFTNNRGDTLLMLAAYHGHTALVRRMLSLPTPPDTNQLNGRGQSILAGVLFKGHDELIPILLEAGADPLAGQPNAEDSAKMFNKWNEELKGMFEGARGRGIGARDAPPPVEDREEVRRVPGGTAPTNAAGGQGGAPAA</sequence>
<feature type="compositionally biased region" description="Low complexity" evidence="1">
    <location>
        <begin position="187"/>
        <end position="196"/>
    </location>
</feature>